<sequence>MSQSSFNPLASILKDNKLSGPNYVDWKRNLNIVLTADNYKYVLTTPCPAVPPANANARQREEYEKWQKANEMSKCYILASMSNVLQHRHQNFATATEIMENLQEMFGEQNRAKRQIAMKNLMSTKMAEGTPVREHILKMIDYINELEILGAVIDANSQVDAVLQSLPESFNQFKLNYNMNNMQLSLSELMNSLQQAEDLVKKQPSVMISENVNEHKPKGKGKFNKGKKFSIGGPRGGIKKPTKAGKANGKGNCFHCGKPNHWKRNCRVYLASLKKDNKEGVSDEKKVE</sequence>
<dbReference type="SUPFAM" id="SSF57756">
    <property type="entry name" value="Retrovirus zinc finger-like domains"/>
    <property type="match status" value="1"/>
</dbReference>
<dbReference type="OrthoDB" id="1920930at2759"/>
<reference evidence="4 5" key="1">
    <citation type="submission" date="2020-06" db="EMBL/GenBank/DDBJ databases">
        <title>Transcriptomic and genomic resources for Thalictrum thalictroides and T. hernandezii: Facilitating candidate gene discovery in an emerging model plant lineage.</title>
        <authorList>
            <person name="Arias T."/>
            <person name="Riano-Pachon D.M."/>
            <person name="Di Stilio V.S."/>
        </authorList>
    </citation>
    <scope>NUCLEOTIDE SEQUENCE [LARGE SCALE GENOMIC DNA]</scope>
    <source>
        <strain evidence="5">cv. WT478/WT964</strain>
        <tissue evidence="4">Leaves</tissue>
    </source>
</reference>
<keyword evidence="5" id="KW-1185">Reference proteome</keyword>
<dbReference type="PANTHER" id="PTHR35317:SF8">
    <property type="entry name" value="CCHC-TYPE DOMAIN-CONTAINING PROTEIN"/>
    <property type="match status" value="1"/>
</dbReference>
<dbReference type="PROSITE" id="PS50158">
    <property type="entry name" value="ZF_CCHC"/>
    <property type="match status" value="1"/>
</dbReference>
<feature type="compositionally biased region" description="Basic residues" evidence="2">
    <location>
        <begin position="217"/>
        <end position="228"/>
    </location>
</feature>
<dbReference type="InterPro" id="IPR001878">
    <property type="entry name" value="Znf_CCHC"/>
</dbReference>
<dbReference type="PANTHER" id="PTHR35317">
    <property type="entry name" value="OS04G0629600 PROTEIN"/>
    <property type="match status" value="1"/>
</dbReference>
<evidence type="ECO:0000256" key="2">
    <source>
        <dbReference type="SAM" id="MobiDB-lite"/>
    </source>
</evidence>
<dbReference type="GO" id="GO:0008270">
    <property type="term" value="F:zinc ion binding"/>
    <property type="evidence" value="ECO:0007669"/>
    <property type="project" value="UniProtKB-KW"/>
</dbReference>
<comment type="caution">
    <text evidence="4">The sequence shown here is derived from an EMBL/GenBank/DDBJ whole genome shotgun (WGS) entry which is preliminary data.</text>
</comment>
<accession>A0A7J6UU53</accession>
<name>A0A7J6UU53_THATH</name>
<evidence type="ECO:0000259" key="3">
    <source>
        <dbReference type="PROSITE" id="PS50158"/>
    </source>
</evidence>
<keyword evidence="1" id="KW-0479">Metal-binding</keyword>
<dbReference type="Pfam" id="PF14223">
    <property type="entry name" value="Retrotran_gag_2"/>
    <property type="match status" value="1"/>
</dbReference>
<dbReference type="Pfam" id="PF00098">
    <property type="entry name" value="zf-CCHC"/>
    <property type="match status" value="1"/>
</dbReference>
<dbReference type="InterPro" id="IPR036875">
    <property type="entry name" value="Znf_CCHC_sf"/>
</dbReference>
<organism evidence="4 5">
    <name type="scientific">Thalictrum thalictroides</name>
    <name type="common">Rue-anemone</name>
    <name type="synonym">Anemone thalictroides</name>
    <dbReference type="NCBI Taxonomy" id="46969"/>
    <lineage>
        <taxon>Eukaryota</taxon>
        <taxon>Viridiplantae</taxon>
        <taxon>Streptophyta</taxon>
        <taxon>Embryophyta</taxon>
        <taxon>Tracheophyta</taxon>
        <taxon>Spermatophyta</taxon>
        <taxon>Magnoliopsida</taxon>
        <taxon>Ranunculales</taxon>
        <taxon>Ranunculaceae</taxon>
        <taxon>Thalictroideae</taxon>
        <taxon>Thalictrum</taxon>
    </lineage>
</organism>
<protein>
    <recommendedName>
        <fullName evidence="3">CCHC-type domain-containing protein</fullName>
    </recommendedName>
</protein>
<evidence type="ECO:0000313" key="5">
    <source>
        <dbReference type="Proteomes" id="UP000554482"/>
    </source>
</evidence>
<evidence type="ECO:0000313" key="4">
    <source>
        <dbReference type="EMBL" id="KAF5176134.1"/>
    </source>
</evidence>
<gene>
    <name evidence="4" type="ORF">FRX31_034279</name>
</gene>
<proteinExistence type="predicted"/>
<feature type="domain" description="CCHC-type" evidence="3">
    <location>
        <begin position="253"/>
        <end position="267"/>
    </location>
</feature>
<dbReference type="GO" id="GO:0003676">
    <property type="term" value="F:nucleic acid binding"/>
    <property type="evidence" value="ECO:0007669"/>
    <property type="project" value="InterPro"/>
</dbReference>
<dbReference type="SMART" id="SM00343">
    <property type="entry name" value="ZnF_C2HC"/>
    <property type="match status" value="1"/>
</dbReference>
<dbReference type="Proteomes" id="UP000554482">
    <property type="component" value="Unassembled WGS sequence"/>
</dbReference>
<dbReference type="EMBL" id="JABWDY010043167">
    <property type="protein sequence ID" value="KAF5176134.1"/>
    <property type="molecule type" value="Genomic_DNA"/>
</dbReference>
<keyword evidence="1" id="KW-0863">Zinc-finger</keyword>
<feature type="region of interest" description="Disordered" evidence="2">
    <location>
        <begin position="213"/>
        <end position="245"/>
    </location>
</feature>
<evidence type="ECO:0000256" key="1">
    <source>
        <dbReference type="PROSITE-ProRule" id="PRU00047"/>
    </source>
</evidence>
<dbReference type="AlphaFoldDB" id="A0A7J6UU53"/>
<keyword evidence="1" id="KW-0862">Zinc</keyword>